<gene>
    <name evidence="2" type="ORF">AVDCRST_MAG01-01-2093</name>
</gene>
<feature type="compositionally biased region" description="Basic and acidic residues" evidence="1">
    <location>
        <begin position="46"/>
        <end position="59"/>
    </location>
</feature>
<name>A0A6J4PKC3_9ACTN</name>
<feature type="region of interest" description="Disordered" evidence="1">
    <location>
        <begin position="1"/>
        <end position="116"/>
    </location>
</feature>
<evidence type="ECO:0000256" key="1">
    <source>
        <dbReference type="SAM" id="MobiDB-lite"/>
    </source>
</evidence>
<organism evidence="2">
    <name type="scientific">uncultured Rubrobacteraceae bacterium</name>
    <dbReference type="NCBI Taxonomy" id="349277"/>
    <lineage>
        <taxon>Bacteria</taxon>
        <taxon>Bacillati</taxon>
        <taxon>Actinomycetota</taxon>
        <taxon>Rubrobacteria</taxon>
        <taxon>Rubrobacterales</taxon>
        <taxon>Rubrobacteraceae</taxon>
        <taxon>environmental samples</taxon>
    </lineage>
</organism>
<feature type="non-terminal residue" evidence="2">
    <location>
        <position position="116"/>
    </location>
</feature>
<feature type="compositionally biased region" description="Basic and acidic residues" evidence="1">
    <location>
        <begin position="1"/>
        <end position="27"/>
    </location>
</feature>
<sequence length="116" mass="12672">GLPANREHAFGTDGRRGRDGRRDGRREGPRRRARFLGTPARPGQRRGPDRDRSPGRRGDGGGVGPGDEERPRHRGRGERPGPHDGPPLALRAAQRGRMRRLRDLAGARGAVQGGRL</sequence>
<feature type="compositionally biased region" description="Basic and acidic residues" evidence="1">
    <location>
        <begin position="67"/>
        <end position="82"/>
    </location>
</feature>
<dbReference type="EMBL" id="CADCUW010000297">
    <property type="protein sequence ID" value="CAA9418464.1"/>
    <property type="molecule type" value="Genomic_DNA"/>
</dbReference>
<proteinExistence type="predicted"/>
<accession>A0A6J4PKC3</accession>
<protein>
    <submittedName>
        <fullName evidence="2">Uncharacterized protein</fullName>
    </submittedName>
</protein>
<evidence type="ECO:0000313" key="2">
    <source>
        <dbReference type="EMBL" id="CAA9418464.1"/>
    </source>
</evidence>
<dbReference type="AlphaFoldDB" id="A0A6J4PKC3"/>
<reference evidence="2" key="1">
    <citation type="submission" date="2020-02" db="EMBL/GenBank/DDBJ databases">
        <authorList>
            <person name="Meier V. D."/>
        </authorList>
    </citation>
    <scope>NUCLEOTIDE SEQUENCE</scope>
    <source>
        <strain evidence="2">AVDCRST_MAG01</strain>
    </source>
</reference>
<feature type="non-terminal residue" evidence="2">
    <location>
        <position position="1"/>
    </location>
</feature>